<comment type="catalytic activity">
    <reaction evidence="6">
        <text>L-aspartate + L-glutamine + ATP + H2O = L-asparagine + L-glutamate + AMP + diphosphate + H(+)</text>
        <dbReference type="Rhea" id="RHEA:12228"/>
        <dbReference type="ChEBI" id="CHEBI:15377"/>
        <dbReference type="ChEBI" id="CHEBI:15378"/>
        <dbReference type="ChEBI" id="CHEBI:29985"/>
        <dbReference type="ChEBI" id="CHEBI:29991"/>
        <dbReference type="ChEBI" id="CHEBI:30616"/>
        <dbReference type="ChEBI" id="CHEBI:33019"/>
        <dbReference type="ChEBI" id="CHEBI:58048"/>
        <dbReference type="ChEBI" id="CHEBI:58359"/>
        <dbReference type="ChEBI" id="CHEBI:456215"/>
        <dbReference type="EC" id="6.3.5.4"/>
    </reaction>
</comment>
<name>A0A177E4V3_9BACT</name>
<dbReference type="PANTHER" id="PTHR43284">
    <property type="entry name" value="ASPARAGINE SYNTHETASE (GLUTAMINE-HYDROLYZING)"/>
    <property type="match status" value="1"/>
</dbReference>
<dbReference type="EC" id="6.3.5.4" evidence="3"/>
<feature type="binding site" evidence="7">
    <location>
        <position position="80"/>
    </location>
    <ligand>
        <name>L-glutamine</name>
        <dbReference type="ChEBI" id="CHEBI:58359"/>
    </ligand>
</feature>
<dbReference type="InterPro" id="IPR006426">
    <property type="entry name" value="Asn_synth_AEB"/>
</dbReference>
<dbReference type="Pfam" id="PF13537">
    <property type="entry name" value="GATase_7"/>
    <property type="match status" value="1"/>
</dbReference>
<dbReference type="EMBL" id="LSFI01000045">
    <property type="protein sequence ID" value="OAG26993.1"/>
    <property type="molecule type" value="Genomic_DNA"/>
</dbReference>
<dbReference type="InterPro" id="IPR001962">
    <property type="entry name" value="Asn_synthase"/>
</dbReference>
<keyword evidence="4 7" id="KW-0547">Nucleotide-binding</keyword>
<keyword evidence="10" id="KW-1185">Reference proteome</keyword>
<dbReference type="InterPro" id="IPR029055">
    <property type="entry name" value="Ntn_hydrolases_N"/>
</dbReference>
<evidence type="ECO:0000256" key="3">
    <source>
        <dbReference type="ARBA" id="ARBA00012737"/>
    </source>
</evidence>
<keyword evidence="5 7" id="KW-0067">ATP-binding</keyword>
<organism evidence="9 10">
    <name type="scientific">Thermodesulfatator autotrophicus</name>
    <dbReference type="NCBI Taxonomy" id="1795632"/>
    <lineage>
        <taxon>Bacteria</taxon>
        <taxon>Pseudomonadati</taxon>
        <taxon>Thermodesulfobacteriota</taxon>
        <taxon>Thermodesulfobacteria</taxon>
        <taxon>Thermodesulfobacteriales</taxon>
        <taxon>Thermodesulfatatoraceae</taxon>
        <taxon>Thermodesulfatator</taxon>
    </lineage>
</organism>
<dbReference type="Pfam" id="PF00733">
    <property type="entry name" value="Asn_synthase"/>
    <property type="match status" value="1"/>
</dbReference>
<dbReference type="RefSeq" id="WP_068543172.1">
    <property type="nucleotide sequence ID" value="NZ_LSFI01000045.1"/>
</dbReference>
<evidence type="ECO:0000256" key="6">
    <source>
        <dbReference type="ARBA" id="ARBA00048741"/>
    </source>
</evidence>
<dbReference type="STRING" id="1795632.TH606_09195"/>
<evidence type="ECO:0000256" key="2">
    <source>
        <dbReference type="ARBA" id="ARBA00005752"/>
    </source>
</evidence>
<dbReference type="SUPFAM" id="SSF52402">
    <property type="entry name" value="Adenine nucleotide alpha hydrolases-like"/>
    <property type="match status" value="1"/>
</dbReference>
<comment type="caution">
    <text evidence="9">The sequence shown here is derived from an EMBL/GenBank/DDBJ whole genome shotgun (WGS) entry which is preliminary data.</text>
</comment>
<dbReference type="InterPro" id="IPR051786">
    <property type="entry name" value="ASN_synthetase/amidase"/>
</dbReference>
<dbReference type="PANTHER" id="PTHR43284:SF1">
    <property type="entry name" value="ASPARAGINE SYNTHETASE"/>
    <property type="match status" value="1"/>
</dbReference>
<accession>A0A177E4V3</accession>
<dbReference type="GO" id="GO:0005524">
    <property type="term" value="F:ATP binding"/>
    <property type="evidence" value="ECO:0007669"/>
    <property type="project" value="UniProtKB-KW"/>
</dbReference>
<sequence length="601" mass="68765">MPGIAGVCSQSEKTSFLLEEMTESLKHRHDYELLNYKKAPFYGSLAQLKELASTNNLLTKNNKVLIFDGELYNNDSALSDAEYILNLYEKEKGFAFLAGLEGAFSFSLFDGNEGKLYLVSDKFGLKPLYYAVIGEDFLFASEVKAFFKHPNFDKTLDYEAIGDLFYFSFVTGDKTLLKAVKLLPQASVLTYSLKERLFRIIPYWDNFSLFTPKGEHKEVSFEDLVELFKKGVKKRLKKKDLLGISISGGLDSRSILAALGGEAQGMPSYTLGLPGCEDERLSARMARIMGTRHEFIPITREHLKDFLALARALVLYSDGFYHPHESTEKVALDYFKKAPFKILFRGHGGEIVKASLAFPVQVDKTVLKAKEPSLLNRILLEKANLVLLDLEANKIFANEELKIQPQRIAEERLAITRKLLDKLSPADVFLHFYLCEYVRRQVVASLTIFRNQTEIRLPFLDETFLKEALRLPVNKRWEGEIHVEIVKRCAPALVKVPNSNTGAPLDAGKFRLWLTDKFNSLLKKISVPGFRHYTEFDKWQRKYFREALEEILFDRRTLDRGIYNPEVLKKVFSEHISGSKNYARFLGTAAGLELWLREFVD</sequence>
<comment type="pathway">
    <text evidence="1">Amino-acid biosynthesis; L-asparagine biosynthesis; L-asparagine from L-aspartate (L-Gln route): step 1/1.</text>
</comment>
<dbReference type="OrthoDB" id="9763290at2"/>
<reference evidence="9 10" key="1">
    <citation type="submission" date="2016-02" db="EMBL/GenBank/DDBJ databases">
        <title>Draft genome sequence of Thermodesulfatator sp. S606.</title>
        <authorList>
            <person name="Lai Q."/>
            <person name="Cao J."/>
            <person name="Dupont S."/>
            <person name="Shao Z."/>
            <person name="Jebbar M."/>
            <person name="Alain K."/>
        </authorList>
    </citation>
    <scope>NUCLEOTIDE SEQUENCE [LARGE SCALE GENOMIC DNA]</scope>
    <source>
        <strain evidence="9 10">S606</strain>
    </source>
</reference>
<feature type="domain" description="Glutamine amidotransferase type-2" evidence="8">
    <location>
        <begin position="1"/>
        <end position="194"/>
    </location>
</feature>
<dbReference type="SUPFAM" id="SSF56235">
    <property type="entry name" value="N-terminal nucleophile aminohydrolases (Ntn hydrolases)"/>
    <property type="match status" value="1"/>
</dbReference>
<protein>
    <recommendedName>
        <fullName evidence="3">asparagine synthase (glutamine-hydrolyzing)</fullName>
        <ecNumber evidence="3">6.3.5.4</ecNumber>
    </recommendedName>
</protein>
<evidence type="ECO:0000313" key="9">
    <source>
        <dbReference type="EMBL" id="OAG26993.1"/>
    </source>
</evidence>
<dbReference type="Gene3D" id="3.60.20.10">
    <property type="entry name" value="Glutamine Phosphoribosylpyrophosphate, subunit 1, domain 1"/>
    <property type="match status" value="1"/>
</dbReference>
<evidence type="ECO:0000256" key="1">
    <source>
        <dbReference type="ARBA" id="ARBA00005187"/>
    </source>
</evidence>
<evidence type="ECO:0000313" key="10">
    <source>
        <dbReference type="Proteomes" id="UP000076964"/>
    </source>
</evidence>
<comment type="similarity">
    <text evidence="2">Belongs to the asparagine synthetase family.</text>
</comment>
<evidence type="ECO:0000256" key="7">
    <source>
        <dbReference type="PIRSR" id="PIRSR001589-2"/>
    </source>
</evidence>
<dbReference type="Gene3D" id="3.40.50.620">
    <property type="entry name" value="HUPs"/>
    <property type="match status" value="1"/>
</dbReference>
<dbReference type="Proteomes" id="UP000076964">
    <property type="component" value="Unassembled WGS sequence"/>
</dbReference>
<gene>
    <name evidence="9" type="ORF">TH606_09195</name>
</gene>
<dbReference type="GO" id="GO:0006529">
    <property type="term" value="P:asparagine biosynthetic process"/>
    <property type="evidence" value="ECO:0007669"/>
    <property type="project" value="InterPro"/>
</dbReference>
<dbReference type="InterPro" id="IPR017932">
    <property type="entry name" value="GATase_2_dom"/>
</dbReference>
<dbReference type="AlphaFoldDB" id="A0A177E4V3"/>
<dbReference type="GO" id="GO:0004066">
    <property type="term" value="F:asparagine synthase (glutamine-hydrolyzing) activity"/>
    <property type="evidence" value="ECO:0007669"/>
    <property type="project" value="UniProtKB-EC"/>
</dbReference>
<evidence type="ECO:0000259" key="8">
    <source>
        <dbReference type="PROSITE" id="PS51278"/>
    </source>
</evidence>
<dbReference type="PROSITE" id="PS51278">
    <property type="entry name" value="GATASE_TYPE_2"/>
    <property type="match status" value="1"/>
</dbReference>
<evidence type="ECO:0000256" key="5">
    <source>
        <dbReference type="ARBA" id="ARBA00022840"/>
    </source>
</evidence>
<dbReference type="InterPro" id="IPR014729">
    <property type="entry name" value="Rossmann-like_a/b/a_fold"/>
</dbReference>
<proteinExistence type="inferred from homology"/>
<dbReference type="PIRSF" id="PIRSF001589">
    <property type="entry name" value="Asn_synthetase_glu-h"/>
    <property type="match status" value="1"/>
</dbReference>
<evidence type="ECO:0000256" key="4">
    <source>
        <dbReference type="ARBA" id="ARBA00022741"/>
    </source>
</evidence>